<keyword evidence="1" id="KW-0472">Membrane</keyword>
<evidence type="ECO:0000256" key="1">
    <source>
        <dbReference type="SAM" id="Phobius"/>
    </source>
</evidence>
<feature type="transmembrane region" description="Helical" evidence="1">
    <location>
        <begin position="71"/>
        <end position="90"/>
    </location>
</feature>
<evidence type="ECO:0000313" key="3">
    <source>
        <dbReference type="Proteomes" id="UP000293568"/>
    </source>
</evidence>
<keyword evidence="1" id="KW-0812">Transmembrane</keyword>
<evidence type="ECO:0000313" key="2">
    <source>
        <dbReference type="EMBL" id="QAY68124.1"/>
    </source>
</evidence>
<dbReference type="RefSeq" id="WP_129443595.1">
    <property type="nucleotide sequence ID" value="NZ_CP035492.1"/>
</dbReference>
<feature type="transmembrane region" description="Helical" evidence="1">
    <location>
        <begin position="110"/>
        <end position="130"/>
    </location>
</feature>
<reference evidence="2 3" key="1">
    <citation type="submission" date="2019-01" db="EMBL/GenBank/DDBJ databases">
        <title>Genome sequencing of strain FW100M-2.</title>
        <authorList>
            <person name="Heo J."/>
            <person name="Kim S.-J."/>
            <person name="Kim J.-S."/>
            <person name="Hong S.-B."/>
            <person name="Kwon S.-W."/>
        </authorList>
    </citation>
    <scope>NUCLEOTIDE SEQUENCE [LARGE SCALE GENOMIC DNA]</scope>
    <source>
        <strain evidence="2 3">FW100M-2</strain>
    </source>
</reference>
<keyword evidence="1" id="KW-1133">Transmembrane helix</keyword>
<feature type="transmembrane region" description="Helical" evidence="1">
    <location>
        <begin position="136"/>
        <end position="154"/>
    </location>
</feature>
<dbReference type="PANTHER" id="PTHR39164:SF1">
    <property type="entry name" value="PROTEIN CCDC"/>
    <property type="match status" value="1"/>
</dbReference>
<gene>
    <name evidence="2" type="ORF">ET464_18855</name>
</gene>
<dbReference type="EMBL" id="CP035492">
    <property type="protein sequence ID" value="QAY68124.1"/>
    <property type="molecule type" value="Genomic_DNA"/>
</dbReference>
<feature type="transmembrane region" description="Helical" evidence="1">
    <location>
        <begin position="6"/>
        <end position="26"/>
    </location>
</feature>
<dbReference type="InterPro" id="IPR031306">
    <property type="entry name" value="CcdC"/>
</dbReference>
<dbReference type="PANTHER" id="PTHR39164">
    <property type="entry name" value="PROTEIN CCDC"/>
    <property type="match status" value="1"/>
</dbReference>
<name>A0A4P6EYG3_9BACL</name>
<dbReference type="Proteomes" id="UP000293568">
    <property type="component" value="Chromosome"/>
</dbReference>
<dbReference type="InterPro" id="IPR058247">
    <property type="entry name" value="DUF1453"/>
</dbReference>
<keyword evidence="3" id="KW-1185">Reference proteome</keyword>
<dbReference type="Pfam" id="PF07301">
    <property type="entry name" value="DUF1453"/>
    <property type="match status" value="1"/>
</dbReference>
<protein>
    <submittedName>
        <fullName evidence="2">DUF1453 family protein</fullName>
    </submittedName>
</protein>
<proteinExistence type="predicted"/>
<sequence length="172" mass="19260">MNHTGASIISFVAAAAIIGLIVWRRMGRNKRPVKGEGYGLLYPLAYIVIVFGLAVSQLVRLPEDKFEWPASWELLIAALLGVLFGTVMLYQTAYERRTDGHIYPKANKNLKYIFIGIIAIRIALTQYFSGMNTGEFSLLAMDMALVYIGIWRIGSFIKFRKVKNGPAARILS</sequence>
<dbReference type="OrthoDB" id="2941182at2"/>
<feature type="transmembrane region" description="Helical" evidence="1">
    <location>
        <begin position="38"/>
        <end position="59"/>
    </location>
</feature>
<dbReference type="AlphaFoldDB" id="A0A4P6EYG3"/>
<dbReference type="KEGG" id="pprt:ET464_18855"/>
<accession>A0A4P6EYG3</accession>
<organism evidence="2 3">
    <name type="scientific">Paenibacillus protaetiae</name>
    <dbReference type="NCBI Taxonomy" id="2509456"/>
    <lineage>
        <taxon>Bacteria</taxon>
        <taxon>Bacillati</taxon>
        <taxon>Bacillota</taxon>
        <taxon>Bacilli</taxon>
        <taxon>Bacillales</taxon>
        <taxon>Paenibacillaceae</taxon>
        <taxon>Paenibacillus</taxon>
    </lineage>
</organism>